<sequence>MALHQLDENDYHFWDEYVRNHPEGTIFHTSKWLQSHRGDLVVLVEKKANRILGGVAFIVKNRFGVKGIHNLPYTPFRGPLFGDINSKKHFKSHSKKADFIEQVTNKLKYGHVEFLLSTNDFNTLPYKWSGFTDQRLVTYQINDIANYSINNVTSNKRREIEGFLNLMENGEIELLINQELEMILELQKETGARSGFNPMTHILKDLLSSISGNYFSLGLKSKKYGLFSGGIFPFDNHTVYNLINGSKRIDHPVYKNANACLVYHAILMAKEKNKKFDFEGSSIKGVEQFYRMMGGVQHTRFRVLKSKNPFYFGLRAFQQWSQEIK</sequence>
<dbReference type="EMBL" id="CP070608">
    <property type="protein sequence ID" value="QSE96805.1"/>
    <property type="molecule type" value="Genomic_DNA"/>
</dbReference>
<dbReference type="RefSeq" id="WP_205721319.1">
    <property type="nucleotide sequence ID" value="NZ_CP070608.1"/>
</dbReference>
<dbReference type="Gene3D" id="3.40.630.30">
    <property type="match status" value="2"/>
</dbReference>
<evidence type="ECO:0000313" key="1">
    <source>
        <dbReference type="EMBL" id="QSE96805.1"/>
    </source>
</evidence>
<dbReference type="InterPro" id="IPR016181">
    <property type="entry name" value="Acyl_CoA_acyltransferase"/>
</dbReference>
<name>A0A975A042_9BACT</name>
<dbReference type="KEGG" id="fuv:JR347_14560"/>
<accession>A0A975A042</accession>
<dbReference type="SUPFAM" id="SSF55729">
    <property type="entry name" value="Acyl-CoA N-acyltransferases (Nat)"/>
    <property type="match status" value="2"/>
</dbReference>
<proteinExistence type="predicted"/>
<keyword evidence="2" id="KW-1185">Reference proteome</keyword>
<protein>
    <submittedName>
        <fullName evidence="1">Uncharacterized protein</fullName>
    </submittedName>
</protein>
<dbReference type="Proteomes" id="UP000662783">
    <property type="component" value="Chromosome"/>
</dbReference>
<gene>
    <name evidence="1" type="ORF">JR347_14560</name>
</gene>
<organism evidence="1 2">
    <name type="scientific">Fulvivirga lutea</name>
    <dbReference type="NCBI Taxonomy" id="2810512"/>
    <lineage>
        <taxon>Bacteria</taxon>
        <taxon>Pseudomonadati</taxon>
        <taxon>Bacteroidota</taxon>
        <taxon>Cytophagia</taxon>
        <taxon>Cytophagales</taxon>
        <taxon>Fulvivirgaceae</taxon>
        <taxon>Fulvivirga</taxon>
    </lineage>
</organism>
<reference evidence="1" key="1">
    <citation type="submission" date="2021-02" db="EMBL/GenBank/DDBJ databases">
        <title>Fulvivirga sp. S481 isolated from sea water.</title>
        <authorList>
            <person name="Bae S.S."/>
            <person name="Baek K."/>
        </authorList>
    </citation>
    <scope>NUCLEOTIDE SEQUENCE</scope>
    <source>
        <strain evidence="1">S481</strain>
    </source>
</reference>
<dbReference type="AlphaFoldDB" id="A0A975A042"/>
<evidence type="ECO:0000313" key="2">
    <source>
        <dbReference type="Proteomes" id="UP000662783"/>
    </source>
</evidence>